<name>A0A7X6BH46_9SPHN</name>
<dbReference type="Gene3D" id="1.10.10.60">
    <property type="entry name" value="Homeodomain-like"/>
    <property type="match status" value="2"/>
</dbReference>
<dbReference type="AlphaFoldDB" id="A0A7X6BH46"/>
<dbReference type="InterPro" id="IPR053142">
    <property type="entry name" value="PchR_regulatory_protein"/>
</dbReference>
<evidence type="ECO:0000313" key="4">
    <source>
        <dbReference type="EMBL" id="NJC05722.1"/>
    </source>
</evidence>
<gene>
    <name evidence="4" type="ORF">GGQ97_001515</name>
</gene>
<evidence type="ECO:0000313" key="5">
    <source>
        <dbReference type="Proteomes" id="UP000558192"/>
    </source>
</evidence>
<dbReference type="PANTHER" id="PTHR47893">
    <property type="entry name" value="REGULATORY PROTEIN PCHR"/>
    <property type="match status" value="1"/>
</dbReference>
<keyword evidence="5" id="KW-1185">Reference proteome</keyword>
<dbReference type="PANTHER" id="PTHR47893:SF1">
    <property type="entry name" value="REGULATORY PROTEIN PCHR"/>
    <property type="match status" value="1"/>
</dbReference>
<dbReference type="RefSeq" id="WP_245197911.1">
    <property type="nucleotide sequence ID" value="NZ_JAATJC010000001.1"/>
</dbReference>
<dbReference type="GO" id="GO:0003700">
    <property type="term" value="F:DNA-binding transcription factor activity"/>
    <property type="evidence" value="ECO:0007669"/>
    <property type="project" value="InterPro"/>
</dbReference>
<dbReference type="SUPFAM" id="SSF46689">
    <property type="entry name" value="Homeodomain-like"/>
    <property type="match status" value="2"/>
</dbReference>
<dbReference type="Pfam" id="PF12833">
    <property type="entry name" value="HTH_18"/>
    <property type="match status" value="1"/>
</dbReference>
<keyword evidence="2" id="KW-0804">Transcription</keyword>
<protein>
    <submittedName>
        <fullName evidence="4">AraC family transcriptional activator of pyochelin receptor</fullName>
    </submittedName>
</protein>
<accession>A0A7X6BH46</accession>
<feature type="domain" description="HTH araC/xylS-type" evidence="3">
    <location>
        <begin position="162"/>
        <end position="260"/>
    </location>
</feature>
<keyword evidence="4" id="KW-0675">Receptor</keyword>
<evidence type="ECO:0000256" key="1">
    <source>
        <dbReference type="ARBA" id="ARBA00023015"/>
    </source>
</evidence>
<reference evidence="4 5" key="1">
    <citation type="submission" date="2020-03" db="EMBL/GenBank/DDBJ databases">
        <title>Genomic Encyclopedia of Type Strains, Phase IV (KMG-IV): sequencing the most valuable type-strain genomes for metagenomic binning, comparative biology and taxonomic classification.</title>
        <authorList>
            <person name="Goeker M."/>
        </authorList>
    </citation>
    <scope>NUCLEOTIDE SEQUENCE [LARGE SCALE GENOMIC DNA]</scope>
    <source>
        <strain evidence="4 5">DSM 16846</strain>
    </source>
</reference>
<dbReference type="InterPro" id="IPR009057">
    <property type="entry name" value="Homeodomain-like_sf"/>
</dbReference>
<sequence>MGQALSKSMEAVPVSAEMLALVGTGDIGCHAWPADPVAFEIDFGNHRTPARLRFHRHPAATLGESEDGDLRLIQIVARDACERLLGQPLDWEEGSVRYLPVALQGIAVAVRDCRLPAAAALPYRLAKNIEFLCELLEAHRCGELDEGLPPAGLSSADRGRIAAARQLIDRLWSEKLTLEQIARTCGINRGKLARGFRELYGCTVSEALVERRLAEAQRQLIATDLPIALIGYRNGYQNNAAFTRAFGRRFGLSPSTFRTMGIAA</sequence>
<comment type="caution">
    <text evidence="4">The sequence shown here is derived from an EMBL/GenBank/DDBJ whole genome shotgun (WGS) entry which is preliminary data.</text>
</comment>
<dbReference type="PROSITE" id="PS01124">
    <property type="entry name" value="HTH_ARAC_FAMILY_2"/>
    <property type="match status" value="1"/>
</dbReference>
<proteinExistence type="predicted"/>
<keyword evidence="1" id="KW-0805">Transcription regulation</keyword>
<dbReference type="InterPro" id="IPR018060">
    <property type="entry name" value="HTH_AraC"/>
</dbReference>
<dbReference type="SMART" id="SM00342">
    <property type="entry name" value="HTH_ARAC"/>
    <property type="match status" value="1"/>
</dbReference>
<evidence type="ECO:0000259" key="3">
    <source>
        <dbReference type="PROSITE" id="PS01124"/>
    </source>
</evidence>
<organism evidence="4 5">
    <name type="scientific">Sphingomonas kaistensis</name>
    <dbReference type="NCBI Taxonomy" id="298708"/>
    <lineage>
        <taxon>Bacteria</taxon>
        <taxon>Pseudomonadati</taxon>
        <taxon>Pseudomonadota</taxon>
        <taxon>Alphaproteobacteria</taxon>
        <taxon>Sphingomonadales</taxon>
        <taxon>Sphingomonadaceae</taxon>
        <taxon>Sphingomonas</taxon>
    </lineage>
</organism>
<evidence type="ECO:0000256" key="2">
    <source>
        <dbReference type="ARBA" id="ARBA00023163"/>
    </source>
</evidence>
<dbReference type="EMBL" id="JAATJC010000001">
    <property type="protein sequence ID" value="NJC05722.1"/>
    <property type="molecule type" value="Genomic_DNA"/>
</dbReference>
<dbReference type="GO" id="GO:0043565">
    <property type="term" value="F:sequence-specific DNA binding"/>
    <property type="evidence" value="ECO:0007669"/>
    <property type="project" value="InterPro"/>
</dbReference>
<dbReference type="Proteomes" id="UP000558192">
    <property type="component" value="Unassembled WGS sequence"/>
</dbReference>